<reference evidence="2 3" key="1">
    <citation type="journal article" date="2015" name="Genome Announc.">
        <title>Expanding the biotechnology potential of lactobacilli through comparative genomics of 213 strains and associated genera.</title>
        <authorList>
            <person name="Sun Z."/>
            <person name="Harris H.M."/>
            <person name="McCann A."/>
            <person name="Guo C."/>
            <person name="Argimon S."/>
            <person name="Zhang W."/>
            <person name="Yang X."/>
            <person name="Jeffery I.B."/>
            <person name="Cooney J.C."/>
            <person name="Kagawa T.F."/>
            <person name="Liu W."/>
            <person name="Song Y."/>
            <person name="Salvetti E."/>
            <person name="Wrobel A."/>
            <person name="Rasinkangas P."/>
            <person name="Parkhill J."/>
            <person name="Rea M.C."/>
            <person name="O'Sullivan O."/>
            <person name="Ritari J."/>
            <person name="Douillard F.P."/>
            <person name="Paul Ross R."/>
            <person name="Yang R."/>
            <person name="Briner A.E."/>
            <person name="Felis G.E."/>
            <person name="de Vos W.M."/>
            <person name="Barrangou R."/>
            <person name="Klaenhammer T.R."/>
            <person name="Caufield P.W."/>
            <person name="Cui Y."/>
            <person name="Zhang H."/>
            <person name="O'Toole P.W."/>
        </authorList>
    </citation>
    <scope>NUCLEOTIDE SEQUENCE [LARGE SCALE GENOMIC DNA]</scope>
    <source>
        <strain evidence="2 3">DSM 14857</strain>
    </source>
</reference>
<feature type="transmembrane region" description="Helical" evidence="1">
    <location>
        <begin position="44"/>
        <end position="64"/>
    </location>
</feature>
<sequence>MNFQALNNYQAGSVRKGFQIDQYFKWFFSTIRKPDELVSVDKSFGFISMGIQALLMSLVVFALGDEFLKSFIYIFNSFFNQNESYFDIHGGFSLFSGLLVISIIYFGIYMITGWLCKKLFVNQEITIDSYVNQLASYSNVAIVIEIALIILIMASRPVVHGDTLSYKAVFKFFKNLVFFVILLSNYWNIAFIASIVIEKGKSIRDRMYGAIIGVMVSGSAVYLLMKIVLNMTKKSLD</sequence>
<accession>A0A0R1SDS5</accession>
<proteinExistence type="predicted"/>
<dbReference type="PATRIC" id="fig|1423815.3.peg.275"/>
<evidence type="ECO:0000256" key="1">
    <source>
        <dbReference type="SAM" id="Phobius"/>
    </source>
</evidence>
<comment type="caution">
    <text evidence="2">The sequence shown here is derived from an EMBL/GenBank/DDBJ whole genome shotgun (WGS) entry which is preliminary data.</text>
</comment>
<feature type="transmembrane region" description="Helical" evidence="1">
    <location>
        <begin position="209"/>
        <end position="229"/>
    </location>
</feature>
<evidence type="ECO:0000313" key="3">
    <source>
        <dbReference type="Proteomes" id="UP000051647"/>
    </source>
</evidence>
<gene>
    <name evidence="2" type="ORF">FC27_GL000271</name>
</gene>
<evidence type="ECO:0008006" key="4">
    <source>
        <dbReference type="Google" id="ProtNLM"/>
    </source>
</evidence>
<organism evidence="2 3">
    <name type="scientific">Companilactobacillus versmoldensis DSM 14857 = KCTC 3814</name>
    <dbReference type="NCBI Taxonomy" id="1423815"/>
    <lineage>
        <taxon>Bacteria</taxon>
        <taxon>Bacillati</taxon>
        <taxon>Bacillota</taxon>
        <taxon>Bacilli</taxon>
        <taxon>Lactobacillales</taxon>
        <taxon>Lactobacillaceae</taxon>
        <taxon>Companilactobacillus</taxon>
    </lineage>
</organism>
<name>A0A0R1SDS5_9LACO</name>
<feature type="transmembrane region" description="Helical" evidence="1">
    <location>
        <begin position="176"/>
        <end position="197"/>
    </location>
</feature>
<keyword evidence="1" id="KW-0472">Membrane</keyword>
<evidence type="ECO:0000313" key="2">
    <source>
        <dbReference type="EMBL" id="KRL66825.1"/>
    </source>
</evidence>
<dbReference type="AlphaFoldDB" id="A0A0R1SDS5"/>
<feature type="transmembrane region" description="Helical" evidence="1">
    <location>
        <begin position="134"/>
        <end position="155"/>
    </location>
</feature>
<protein>
    <recommendedName>
        <fullName evidence="4">Yip1 domain-containing protein</fullName>
    </recommendedName>
</protein>
<dbReference type="EMBL" id="AZFA01000010">
    <property type="protein sequence ID" value="KRL66825.1"/>
    <property type="molecule type" value="Genomic_DNA"/>
</dbReference>
<keyword evidence="3" id="KW-1185">Reference proteome</keyword>
<dbReference type="eggNOG" id="ENOG5033FN0">
    <property type="taxonomic scope" value="Bacteria"/>
</dbReference>
<keyword evidence="1" id="KW-0812">Transmembrane</keyword>
<dbReference type="STRING" id="1423815.FC27_GL000271"/>
<keyword evidence="1" id="KW-1133">Transmembrane helix</keyword>
<dbReference type="Proteomes" id="UP000051647">
    <property type="component" value="Unassembled WGS sequence"/>
</dbReference>
<feature type="transmembrane region" description="Helical" evidence="1">
    <location>
        <begin position="85"/>
        <end position="114"/>
    </location>
</feature>